<feature type="transmembrane region" description="Helical" evidence="6">
    <location>
        <begin position="94"/>
        <end position="114"/>
    </location>
</feature>
<comment type="similarity">
    <text evidence="2">Belongs to the EamA transporter family.</text>
</comment>
<proteinExistence type="inferred from homology"/>
<comment type="caution">
    <text evidence="8">The sequence shown here is derived from an EMBL/GenBank/DDBJ whole genome shotgun (WGS) entry which is preliminary data.</text>
</comment>
<dbReference type="EMBL" id="JACXZA010000001">
    <property type="protein sequence ID" value="MBD3917884.1"/>
    <property type="molecule type" value="Genomic_DNA"/>
</dbReference>
<dbReference type="Gene3D" id="1.10.3730.20">
    <property type="match status" value="1"/>
</dbReference>
<feature type="transmembrane region" description="Helical" evidence="6">
    <location>
        <begin position="7"/>
        <end position="24"/>
    </location>
</feature>
<evidence type="ECO:0000256" key="4">
    <source>
        <dbReference type="ARBA" id="ARBA00022989"/>
    </source>
</evidence>
<gene>
    <name evidence="8" type="ORF">H8B09_03895</name>
</gene>
<evidence type="ECO:0000256" key="3">
    <source>
        <dbReference type="ARBA" id="ARBA00022692"/>
    </source>
</evidence>
<evidence type="ECO:0000313" key="9">
    <source>
        <dbReference type="Proteomes" id="UP000609346"/>
    </source>
</evidence>
<evidence type="ECO:0000259" key="7">
    <source>
        <dbReference type="Pfam" id="PF00892"/>
    </source>
</evidence>
<dbReference type="PANTHER" id="PTHR32322">
    <property type="entry name" value="INNER MEMBRANE TRANSPORTER"/>
    <property type="match status" value="1"/>
</dbReference>
<accession>A0ABR8MUT6</accession>
<dbReference type="Pfam" id="PF00892">
    <property type="entry name" value="EamA"/>
    <property type="match status" value="2"/>
</dbReference>
<evidence type="ECO:0000256" key="2">
    <source>
        <dbReference type="ARBA" id="ARBA00007362"/>
    </source>
</evidence>
<evidence type="ECO:0000256" key="6">
    <source>
        <dbReference type="SAM" id="Phobius"/>
    </source>
</evidence>
<dbReference type="RefSeq" id="WP_191202140.1">
    <property type="nucleotide sequence ID" value="NZ_JACXZA010000001.1"/>
</dbReference>
<protein>
    <submittedName>
        <fullName evidence="8">EamA family transporter</fullName>
    </submittedName>
</protein>
<keyword evidence="9" id="KW-1185">Reference proteome</keyword>
<organism evidence="8 9">
    <name type="scientific">Paenibacillus terricola</name>
    <dbReference type="NCBI Taxonomy" id="2763503"/>
    <lineage>
        <taxon>Bacteria</taxon>
        <taxon>Bacillati</taxon>
        <taxon>Bacillota</taxon>
        <taxon>Bacilli</taxon>
        <taxon>Bacillales</taxon>
        <taxon>Paenibacillaceae</taxon>
        <taxon>Paenibacillus</taxon>
    </lineage>
</organism>
<feature type="transmembrane region" description="Helical" evidence="6">
    <location>
        <begin position="174"/>
        <end position="193"/>
    </location>
</feature>
<feature type="transmembrane region" description="Helical" evidence="6">
    <location>
        <begin position="30"/>
        <end position="51"/>
    </location>
</feature>
<reference evidence="8 9" key="1">
    <citation type="submission" date="2020-09" db="EMBL/GenBank/DDBJ databases">
        <title>Paenibacillus sp. strain PR3 16S rRNA gene Genome sequencing and assembly.</title>
        <authorList>
            <person name="Kim J."/>
        </authorList>
    </citation>
    <scope>NUCLEOTIDE SEQUENCE [LARGE SCALE GENOMIC DNA]</scope>
    <source>
        <strain evidence="8 9">PR3</strain>
    </source>
</reference>
<evidence type="ECO:0000256" key="1">
    <source>
        <dbReference type="ARBA" id="ARBA00004127"/>
    </source>
</evidence>
<dbReference type="SUPFAM" id="SSF103481">
    <property type="entry name" value="Multidrug resistance efflux transporter EmrE"/>
    <property type="match status" value="2"/>
</dbReference>
<feature type="domain" description="EamA" evidence="7">
    <location>
        <begin position="144"/>
        <end position="277"/>
    </location>
</feature>
<evidence type="ECO:0000256" key="5">
    <source>
        <dbReference type="ARBA" id="ARBA00023136"/>
    </source>
</evidence>
<feature type="domain" description="EamA" evidence="7">
    <location>
        <begin position="5"/>
        <end position="135"/>
    </location>
</feature>
<keyword evidence="3 6" id="KW-0812">Transmembrane</keyword>
<feature type="transmembrane region" description="Helical" evidence="6">
    <location>
        <begin position="205"/>
        <end position="226"/>
    </location>
</feature>
<dbReference type="InterPro" id="IPR037185">
    <property type="entry name" value="EmrE-like"/>
</dbReference>
<keyword evidence="5 6" id="KW-0472">Membrane</keyword>
<dbReference type="Proteomes" id="UP000609346">
    <property type="component" value="Unassembled WGS sequence"/>
</dbReference>
<name>A0ABR8MUT6_9BACL</name>
<feature type="transmembrane region" description="Helical" evidence="6">
    <location>
        <begin position="260"/>
        <end position="279"/>
    </location>
</feature>
<feature type="transmembrane region" description="Helical" evidence="6">
    <location>
        <begin position="144"/>
        <end position="162"/>
    </location>
</feature>
<evidence type="ECO:0000313" key="8">
    <source>
        <dbReference type="EMBL" id="MBD3917884.1"/>
    </source>
</evidence>
<feature type="transmembrane region" description="Helical" evidence="6">
    <location>
        <begin position="63"/>
        <end position="88"/>
    </location>
</feature>
<feature type="transmembrane region" description="Helical" evidence="6">
    <location>
        <begin position="238"/>
        <end position="254"/>
    </location>
</feature>
<feature type="transmembrane region" description="Helical" evidence="6">
    <location>
        <begin position="121"/>
        <end position="138"/>
    </location>
</feature>
<dbReference type="PANTHER" id="PTHR32322:SF2">
    <property type="entry name" value="EAMA DOMAIN-CONTAINING PROTEIN"/>
    <property type="match status" value="1"/>
</dbReference>
<dbReference type="InterPro" id="IPR050638">
    <property type="entry name" value="AA-Vitamin_Transporters"/>
</dbReference>
<keyword evidence="4 6" id="KW-1133">Transmembrane helix</keyword>
<dbReference type="InterPro" id="IPR000620">
    <property type="entry name" value="EamA_dom"/>
</dbReference>
<sequence>MNQTKYVIMLVGTTFLMGIAFPIGKIGLDYAPPFLLMSFRYLIAGVLLALLTLRRQQPRGIQWLQAAAIGLLQTTGVMGCAYFSMRWITSSESAILTFVNPLLVIVLGTLLMGAVYRIRQWAGVAVGFLGVAVTFGLHVDLSPGTFICLAGAICFASATLLIKRWGAGFDMNVLAAYQMLTGGIVLLVLSFIAEKPVFKVTSTSVAVVLLLALLCSIVQFTSWYQLLRQGDAAKTSSFLFLAPLFGVLCSWLMLGEKLHLYTGIGGALICAGIFLVNSANAQRPAKHNTAAM</sequence>
<comment type="subcellular location">
    <subcellularLocation>
        <location evidence="1">Endomembrane system</location>
        <topology evidence="1">Multi-pass membrane protein</topology>
    </subcellularLocation>
</comment>